<proteinExistence type="predicted"/>
<feature type="chain" id="PRO_5009880632" description="DUF5648 domain-containing protein" evidence="1">
    <location>
        <begin position="30"/>
        <end position="221"/>
    </location>
</feature>
<protein>
    <recommendedName>
        <fullName evidence="2">DUF5648 domain-containing protein</fullName>
    </recommendedName>
</protein>
<evidence type="ECO:0000313" key="3">
    <source>
        <dbReference type="EMBL" id="OJG46341.1"/>
    </source>
</evidence>
<comment type="caution">
    <text evidence="3">The sequence shown here is derived from an EMBL/GenBank/DDBJ whole genome shotgun (WGS) entry which is preliminary data.</text>
</comment>
<dbReference type="AlphaFoldDB" id="A0A1L8TPT9"/>
<keyword evidence="1" id="KW-0732">Signal</keyword>
<keyword evidence="4" id="KW-1185">Reference proteome</keyword>
<dbReference type="RefSeq" id="WP_071857419.1">
    <property type="nucleotide sequence ID" value="NZ_JBHSHK010000001.1"/>
</dbReference>
<dbReference type="EMBL" id="JXKQ01000003">
    <property type="protein sequence ID" value="OJG46341.1"/>
    <property type="molecule type" value="Genomic_DNA"/>
</dbReference>
<feature type="signal peptide" evidence="1">
    <location>
        <begin position="1"/>
        <end position="29"/>
    </location>
</feature>
<reference evidence="3 4" key="1">
    <citation type="submission" date="2014-12" db="EMBL/GenBank/DDBJ databases">
        <title>Draft genome sequences of 29 type strains of Enterococci.</title>
        <authorList>
            <person name="Zhong Z."/>
            <person name="Sun Z."/>
            <person name="Liu W."/>
            <person name="Zhang W."/>
            <person name="Zhang H."/>
        </authorList>
    </citation>
    <scope>NUCLEOTIDE SEQUENCE [LARGE SCALE GENOMIC DNA]</scope>
    <source>
        <strain evidence="3 4">DSM 17122</strain>
    </source>
</reference>
<feature type="domain" description="DUF5648" evidence="2">
    <location>
        <begin position="32"/>
        <end position="159"/>
    </location>
</feature>
<evidence type="ECO:0000313" key="4">
    <source>
        <dbReference type="Proteomes" id="UP000182077"/>
    </source>
</evidence>
<name>A0A1L8TPT9_9ENTE</name>
<evidence type="ECO:0000259" key="2">
    <source>
        <dbReference type="Pfam" id="PF18885"/>
    </source>
</evidence>
<dbReference type="STRING" id="249189.RV04_GL001507"/>
<evidence type="ECO:0000256" key="1">
    <source>
        <dbReference type="SAM" id="SignalP"/>
    </source>
</evidence>
<dbReference type="Proteomes" id="UP000182077">
    <property type="component" value="Unassembled WGS sequence"/>
</dbReference>
<organism evidence="3 4">
    <name type="scientific">Enterococcus hermanniensis</name>
    <dbReference type="NCBI Taxonomy" id="249189"/>
    <lineage>
        <taxon>Bacteria</taxon>
        <taxon>Bacillati</taxon>
        <taxon>Bacillota</taxon>
        <taxon>Bacilli</taxon>
        <taxon>Lactobacillales</taxon>
        <taxon>Enterococcaceae</taxon>
        <taxon>Enterococcus</taxon>
    </lineage>
</organism>
<dbReference type="Pfam" id="PF18885">
    <property type="entry name" value="DUF5648"/>
    <property type="match status" value="1"/>
</dbReference>
<gene>
    <name evidence="3" type="ORF">RV04_GL001507</name>
</gene>
<accession>A0A1L8TPT9</accession>
<dbReference type="InterPro" id="IPR043708">
    <property type="entry name" value="DUF5648"/>
</dbReference>
<sequence>MKKNFKMLFLISLLAVAGSIIIATGQAEASTLYRGYNPNTGEHLYTQNSNEIPSIVKFGWKNEGLAWSAPDKGIAVYRLFNPNNGGDHFYTLNTNERDHLKKSGWRYEGISWFSGGTVPVYRLYNPNAKSGTHHYTVLASERDVLKRAGWRDEGIGFYANKLVPEGSWVKAFEAKLYAQYKVTTQKYEYIGNNSWEVWVNEYNTGNQSYVTVNSATGNFHG</sequence>